<organism evidence="1 2">
    <name type="scientific">Chlorella ohadii</name>
    <dbReference type="NCBI Taxonomy" id="2649997"/>
    <lineage>
        <taxon>Eukaryota</taxon>
        <taxon>Viridiplantae</taxon>
        <taxon>Chlorophyta</taxon>
        <taxon>core chlorophytes</taxon>
        <taxon>Trebouxiophyceae</taxon>
        <taxon>Chlorellales</taxon>
        <taxon>Chlorellaceae</taxon>
        <taxon>Chlorella clade</taxon>
        <taxon>Chlorella</taxon>
    </lineage>
</organism>
<sequence>MAHGRRLTCNSGYFDVHQRSGDYKVRRSLSILGSPSNQQSKKNTVPAAKGVELAARASDVLVLLMRRYRLALGAGEPDHLALNWPAWEYERNGGRPLRAWLKQLPGLVEVAQEACVRSGL</sequence>
<accession>A0AAD5GZ99</accession>
<comment type="caution">
    <text evidence="1">The sequence shown here is derived from an EMBL/GenBank/DDBJ whole genome shotgun (WGS) entry which is preliminary data.</text>
</comment>
<dbReference type="EMBL" id="JADXDR010000134">
    <property type="protein sequence ID" value="KAI7838176.1"/>
    <property type="molecule type" value="Genomic_DNA"/>
</dbReference>
<dbReference type="AlphaFoldDB" id="A0AAD5GZ99"/>
<gene>
    <name evidence="1" type="ORF">COHA_008024</name>
</gene>
<proteinExistence type="predicted"/>
<dbReference type="Proteomes" id="UP001205105">
    <property type="component" value="Unassembled WGS sequence"/>
</dbReference>
<protein>
    <submittedName>
        <fullName evidence="1">Uncharacterized protein</fullName>
    </submittedName>
</protein>
<keyword evidence="2" id="KW-1185">Reference proteome</keyword>
<evidence type="ECO:0000313" key="2">
    <source>
        <dbReference type="Proteomes" id="UP001205105"/>
    </source>
</evidence>
<name>A0AAD5GZ99_9CHLO</name>
<reference evidence="1" key="1">
    <citation type="submission" date="2020-11" db="EMBL/GenBank/DDBJ databases">
        <title>Chlorella ohadii genome sequencing and assembly.</title>
        <authorList>
            <person name="Murik O."/>
            <person name="Treves H."/>
            <person name="Kedem I."/>
            <person name="Shotland Y."/>
            <person name="Kaplan A."/>
        </authorList>
    </citation>
    <scope>NUCLEOTIDE SEQUENCE</scope>
    <source>
        <strain evidence="1">1</strain>
    </source>
</reference>
<evidence type="ECO:0000313" key="1">
    <source>
        <dbReference type="EMBL" id="KAI7838176.1"/>
    </source>
</evidence>